<reference evidence="3" key="1">
    <citation type="submission" date="2014-05" db="EMBL/GenBank/DDBJ databases">
        <title>The transcriptome of the halophilic microalga Tetraselmis sp. GSL018 isolated from the Great Salt Lake, Utah.</title>
        <authorList>
            <person name="Jinkerson R.E."/>
            <person name="D'Adamo S."/>
            <person name="Posewitz M.C."/>
        </authorList>
    </citation>
    <scope>NUCLEOTIDE SEQUENCE</scope>
    <source>
        <strain evidence="3">GSL018</strain>
    </source>
</reference>
<dbReference type="AlphaFoldDB" id="A0A061QNW2"/>
<dbReference type="EMBL" id="GBEZ01027220">
    <property type="protein sequence ID" value="JAC60066.1"/>
    <property type="molecule type" value="Transcribed_RNA"/>
</dbReference>
<feature type="chain" id="PRO_5001609102" evidence="2">
    <location>
        <begin position="26"/>
        <end position="367"/>
    </location>
</feature>
<feature type="signal peptide" evidence="2">
    <location>
        <begin position="1"/>
        <end position="25"/>
    </location>
</feature>
<evidence type="ECO:0000256" key="1">
    <source>
        <dbReference type="SAM" id="MobiDB-lite"/>
    </source>
</evidence>
<keyword evidence="2" id="KW-0732">Signal</keyword>
<feature type="non-terminal residue" evidence="3">
    <location>
        <position position="1"/>
    </location>
</feature>
<sequence>TFGIMTKLLAIATSLLSALHFLTEAQRCFEGRTHEWDGIPGSLVIDDKSLVLEEFPKHFKHARSPYCEGRPQLHFVSPVCELIPFIPEKFLSVIRNRRLVLWGDSVTRQLFEFLRVHLIAYETPRDALTKVYEVPEGCNLWRDGMGSDDRFEDQDSDSADNSGSPVSEARPVHLSRGCLDKNISVEELCYHFSYSNAKVCYVSARGLLISRDNAAYFADLRHSDIVLINTGLHQNREVYLRRTLLTFKSVLKDMWPDRQSMPMFVWRTSSAQHFPGQPGGMWPTVSKGNAQYLNVTLWPGGKFRCKNRDYFDITAGLAEFHPQTLNGGIKADCTHWCPNPGGLLDIWIRLLLDMLIVTVRDKADDKG</sequence>
<gene>
    <name evidence="3" type="ORF">TSPGSL018_29910</name>
</gene>
<protein>
    <submittedName>
        <fullName evidence="3">Uncharacterized protein</fullName>
    </submittedName>
</protein>
<evidence type="ECO:0000256" key="2">
    <source>
        <dbReference type="SAM" id="SignalP"/>
    </source>
</evidence>
<evidence type="ECO:0000313" key="3">
    <source>
        <dbReference type="EMBL" id="JAC60066.1"/>
    </source>
</evidence>
<accession>A0A061QNW2</accession>
<feature type="non-terminal residue" evidence="3">
    <location>
        <position position="367"/>
    </location>
</feature>
<organism evidence="3">
    <name type="scientific">Tetraselmis sp. GSL018</name>
    <dbReference type="NCBI Taxonomy" id="582737"/>
    <lineage>
        <taxon>Eukaryota</taxon>
        <taxon>Viridiplantae</taxon>
        <taxon>Chlorophyta</taxon>
        <taxon>core chlorophytes</taxon>
        <taxon>Chlorodendrophyceae</taxon>
        <taxon>Chlorodendrales</taxon>
        <taxon>Chlorodendraceae</taxon>
        <taxon>Tetraselmis</taxon>
    </lineage>
</organism>
<proteinExistence type="predicted"/>
<name>A0A061QNW2_9CHLO</name>
<feature type="region of interest" description="Disordered" evidence="1">
    <location>
        <begin position="151"/>
        <end position="170"/>
    </location>
</feature>